<keyword evidence="2" id="KW-0238">DNA-binding</keyword>
<dbReference type="PANTHER" id="PTHR45614">
    <property type="entry name" value="MYB PROTEIN-RELATED"/>
    <property type="match status" value="1"/>
</dbReference>
<name>A0A7S2UDC6_9STRA</name>
<dbReference type="Gene3D" id="1.10.10.60">
    <property type="entry name" value="Homeodomain-like"/>
    <property type="match status" value="3"/>
</dbReference>
<dbReference type="EMBL" id="HBHQ01011319">
    <property type="protein sequence ID" value="CAD9815753.1"/>
    <property type="molecule type" value="Transcribed_RNA"/>
</dbReference>
<protein>
    <submittedName>
        <fullName evidence="6">Uncharacterized protein</fullName>
    </submittedName>
</protein>
<accession>A0A7S2UDC6</accession>
<dbReference type="GO" id="GO:0000981">
    <property type="term" value="F:DNA-binding transcription factor activity, RNA polymerase II-specific"/>
    <property type="evidence" value="ECO:0007669"/>
    <property type="project" value="TreeGrafter"/>
</dbReference>
<dbReference type="Pfam" id="PF13921">
    <property type="entry name" value="Myb_DNA-bind_6"/>
    <property type="match status" value="1"/>
</dbReference>
<dbReference type="InterPro" id="IPR001005">
    <property type="entry name" value="SANT/Myb"/>
</dbReference>
<dbReference type="CDD" id="cd00167">
    <property type="entry name" value="SANT"/>
    <property type="match status" value="2"/>
</dbReference>
<feature type="region of interest" description="Disordered" evidence="3">
    <location>
        <begin position="1"/>
        <end position="82"/>
    </location>
</feature>
<dbReference type="AlphaFoldDB" id="A0A7S2UDC6"/>
<organism evidence="6">
    <name type="scientific">Attheya septentrionalis</name>
    <dbReference type="NCBI Taxonomy" id="420275"/>
    <lineage>
        <taxon>Eukaryota</taxon>
        <taxon>Sar</taxon>
        <taxon>Stramenopiles</taxon>
        <taxon>Ochrophyta</taxon>
        <taxon>Bacillariophyta</taxon>
        <taxon>Coscinodiscophyceae</taxon>
        <taxon>Chaetocerotophycidae</taxon>
        <taxon>Chaetocerotales</taxon>
        <taxon>Attheyaceae</taxon>
        <taxon>Attheya</taxon>
    </lineage>
</organism>
<feature type="domain" description="Myb-like" evidence="4">
    <location>
        <begin position="175"/>
        <end position="225"/>
    </location>
</feature>
<dbReference type="GO" id="GO:0005634">
    <property type="term" value="C:nucleus"/>
    <property type="evidence" value="ECO:0007669"/>
    <property type="project" value="TreeGrafter"/>
</dbReference>
<reference evidence="6" key="1">
    <citation type="submission" date="2021-01" db="EMBL/GenBank/DDBJ databases">
        <authorList>
            <person name="Corre E."/>
            <person name="Pelletier E."/>
            <person name="Niang G."/>
            <person name="Scheremetjew M."/>
            <person name="Finn R."/>
            <person name="Kale V."/>
            <person name="Holt S."/>
            <person name="Cochrane G."/>
            <person name="Meng A."/>
            <person name="Brown T."/>
            <person name="Cohen L."/>
        </authorList>
    </citation>
    <scope>NUCLEOTIDE SEQUENCE</scope>
    <source>
        <strain evidence="6">CCMP2084</strain>
    </source>
</reference>
<dbReference type="InterPro" id="IPR050560">
    <property type="entry name" value="MYB_TF"/>
</dbReference>
<feature type="domain" description="Myb-like" evidence="4">
    <location>
        <begin position="123"/>
        <end position="174"/>
    </location>
</feature>
<dbReference type="SUPFAM" id="SSF46689">
    <property type="entry name" value="Homeodomain-like"/>
    <property type="match status" value="1"/>
</dbReference>
<gene>
    <name evidence="6" type="ORF">ASEP1449_LOCUS7579</name>
</gene>
<dbReference type="InterPro" id="IPR017930">
    <property type="entry name" value="Myb_dom"/>
</dbReference>
<keyword evidence="1" id="KW-0677">Repeat</keyword>
<feature type="domain" description="HTH myb-type" evidence="5">
    <location>
        <begin position="128"/>
        <end position="178"/>
    </location>
</feature>
<dbReference type="FunFam" id="1.10.10.60:FF:000010">
    <property type="entry name" value="Transcriptional activator Myb isoform A"/>
    <property type="match status" value="1"/>
</dbReference>
<evidence type="ECO:0000259" key="5">
    <source>
        <dbReference type="PROSITE" id="PS51294"/>
    </source>
</evidence>
<feature type="domain" description="Myb-like" evidence="4">
    <location>
        <begin position="45"/>
        <end position="116"/>
    </location>
</feature>
<feature type="region of interest" description="Disordered" evidence="3">
    <location>
        <begin position="264"/>
        <end position="323"/>
    </location>
</feature>
<feature type="domain" description="HTH myb-type" evidence="5">
    <location>
        <begin position="180"/>
        <end position="229"/>
    </location>
</feature>
<dbReference type="PANTHER" id="PTHR45614:SF274">
    <property type="entry name" value="MYB-LIKE DNA-BINDING PROTEIN"/>
    <property type="match status" value="1"/>
</dbReference>
<evidence type="ECO:0000313" key="6">
    <source>
        <dbReference type="EMBL" id="CAD9815753.1"/>
    </source>
</evidence>
<dbReference type="PROSITE" id="PS50090">
    <property type="entry name" value="MYB_LIKE"/>
    <property type="match status" value="3"/>
</dbReference>
<evidence type="ECO:0000256" key="1">
    <source>
        <dbReference type="ARBA" id="ARBA00022737"/>
    </source>
</evidence>
<dbReference type="PROSITE" id="PS51294">
    <property type="entry name" value="HTH_MYB"/>
    <property type="match status" value="2"/>
</dbReference>
<feature type="compositionally biased region" description="Polar residues" evidence="3">
    <location>
        <begin position="670"/>
        <end position="692"/>
    </location>
</feature>
<dbReference type="SMART" id="SM00717">
    <property type="entry name" value="SANT"/>
    <property type="match status" value="3"/>
</dbReference>
<evidence type="ECO:0000256" key="2">
    <source>
        <dbReference type="ARBA" id="ARBA00023125"/>
    </source>
</evidence>
<feature type="compositionally biased region" description="Polar residues" evidence="3">
    <location>
        <begin position="291"/>
        <end position="317"/>
    </location>
</feature>
<proteinExistence type="predicted"/>
<sequence length="777" mass="85794">MSWNVPNGYVRHQPNRQGPLPSMRAFKIPMPEEGKEPLLSSRPPRWTDDEDQRLQNIVEDLYGSDDGYDHSDSATKTKNGSTAKDKARDVDWALVAGKVSNGRKSAECMRRYNKIAGTRGAGQAGALKGPWTEDEDRKVISLVMTHGAKKWSQIAAELPGRIGKQCRERWHNHLNPDICKSPWSEEEDRIIIQSHESLGNKWAEIAKLLPGRTDNAIKNHWNSSMKRKVEKYLHGKNIDGVHRLMGETKRYLIGTDVAGCLSAVRQPPASHSKESIGKPRRKTNGQKTKENTPGNQTYTKRNASSTVSKNMGGSSNSDQKRQKIQLRKPNAKELAELKVFLGQLKGGYIKGVYLSALERRRVCEREKVAQQGTMAALNSLNLTPQERSRLPPLFQARACYLDDYKGPSGMHAAAAAKAASKSGQYSSNAHRGSALFRSPMAHSSYDSRTRYPYYSSSPCHQNLQDQYQRSREGVSLPLATPMNTRSGPECHPSPDDPIFQTQLDLRPSPLESRGREGDKNMNQLCSPGLLKFGGGRTPPRLGSTLFTTPGTDRAPAQKSGHFSFSPFFSPTEMGNIPNMGFTPNGLMNGGAEASIWEEGGEVLLQDSFDYESASNVKKPNVLDSNIQFSLSYDENMSPVPTTKEKSKESECRVTFKQQDDKYANEAGGNSLITPLTKKSNDGRMTTPFTLTRLSEEGGDGRTVVTASGPSRARTRIQESKSTKETPLVASSLEFPTPLTPSGVRGNDKNIKDLSMHHIDSIRSPLDYGSPSRISGLS</sequence>
<feature type="region of interest" description="Disordered" evidence="3">
    <location>
        <begin position="664"/>
        <end position="726"/>
    </location>
</feature>
<dbReference type="InterPro" id="IPR009057">
    <property type="entry name" value="Homeodomain-like_sf"/>
</dbReference>
<evidence type="ECO:0000256" key="3">
    <source>
        <dbReference type="SAM" id="MobiDB-lite"/>
    </source>
</evidence>
<dbReference type="GO" id="GO:0000978">
    <property type="term" value="F:RNA polymerase II cis-regulatory region sequence-specific DNA binding"/>
    <property type="evidence" value="ECO:0007669"/>
    <property type="project" value="TreeGrafter"/>
</dbReference>
<evidence type="ECO:0000259" key="4">
    <source>
        <dbReference type="PROSITE" id="PS50090"/>
    </source>
</evidence>